<protein>
    <submittedName>
        <fullName evidence="2">Uncharacterized protein</fullName>
    </submittedName>
</protein>
<reference evidence="2 3" key="1">
    <citation type="journal article" date="2023" name="Genes (Basel)">
        <title>Chromosome-Level Genome Assembly and Circadian Gene Repertoire of the Patagonia Blennie Eleginops maclovinus-The Closest Ancestral Proxy of Antarctic Cryonotothenioids.</title>
        <authorList>
            <person name="Cheng C.C."/>
            <person name="Rivera-Colon A.G."/>
            <person name="Minhas B.F."/>
            <person name="Wilson L."/>
            <person name="Rayamajhi N."/>
            <person name="Vargas-Chacoff L."/>
            <person name="Catchen J.M."/>
        </authorList>
    </citation>
    <scope>NUCLEOTIDE SEQUENCE [LARGE SCALE GENOMIC DNA]</scope>
    <source>
        <strain evidence="2">JMC-PN-2008</strain>
    </source>
</reference>
<sequence>MADTDAAEGGQDLEAPEEELDGEQEALLHFGKYSEAQRTIPWEQWTFRQKANFHLDRIFFGFLVIFFLVMLGEFGYKMWYVTNVKAIAEFVSDSVVFLFNWLFTQTRQEELFEL</sequence>
<keyword evidence="1" id="KW-1133">Transmembrane helix</keyword>
<dbReference type="Proteomes" id="UP001346869">
    <property type="component" value="Unassembled WGS sequence"/>
</dbReference>
<organism evidence="2 3">
    <name type="scientific">Eleginops maclovinus</name>
    <name type="common">Patagonian blennie</name>
    <name type="synonym">Eleginus maclovinus</name>
    <dbReference type="NCBI Taxonomy" id="56733"/>
    <lineage>
        <taxon>Eukaryota</taxon>
        <taxon>Metazoa</taxon>
        <taxon>Chordata</taxon>
        <taxon>Craniata</taxon>
        <taxon>Vertebrata</taxon>
        <taxon>Euteleostomi</taxon>
        <taxon>Actinopterygii</taxon>
        <taxon>Neopterygii</taxon>
        <taxon>Teleostei</taxon>
        <taxon>Neoteleostei</taxon>
        <taxon>Acanthomorphata</taxon>
        <taxon>Eupercaria</taxon>
        <taxon>Perciformes</taxon>
        <taxon>Notothenioidei</taxon>
        <taxon>Eleginopidae</taxon>
        <taxon>Eleginops</taxon>
    </lineage>
</organism>
<feature type="transmembrane region" description="Helical" evidence="1">
    <location>
        <begin position="86"/>
        <end position="103"/>
    </location>
</feature>
<accession>A0AAN7XXU8</accession>
<evidence type="ECO:0000313" key="2">
    <source>
        <dbReference type="EMBL" id="KAK5872101.1"/>
    </source>
</evidence>
<keyword evidence="3" id="KW-1185">Reference proteome</keyword>
<reference evidence="2 3" key="2">
    <citation type="journal article" date="2023" name="Mol. Biol. Evol.">
        <title>Genomics of Secondarily Temperate Adaptation in the Only Non-Antarctic Icefish.</title>
        <authorList>
            <person name="Rivera-Colon A.G."/>
            <person name="Rayamajhi N."/>
            <person name="Minhas B.F."/>
            <person name="Madrigal G."/>
            <person name="Bilyk K.T."/>
            <person name="Yoon V."/>
            <person name="Hune M."/>
            <person name="Gregory S."/>
            <person name="Cheng C.H.C."/>
            <person name="Catchen J.M."/>
        </authorList>
    </citation>
    <scope>NUCLEOTIDE SEQUENCE [LARGE SCALE GENOMIC DNA]</scope>
    <source>
        <strain evidence="2">JMC-PN-2008</strain>
    </source>
</reference>
<proteinExistence type="predicted"/>
<dbReference type="AlphaFoldDB" id="A0AAN7XXU8"/>
<keyword evidence="1" id="KW-0472">Membrane</keyword>
<dbReference type="EMBL" id="JAUZQC010000004">
    <property type="protein sequence ID" value="KAK5872101.1"/>
    <property type="molecule type" value="Genomic_DNA"/>
</dbReference>
<feature type="transmembrane region" description="Helical" evidence="1">
    <location>
        <begin position="58"/>
        <end position="80"/>
    </location>
</feature>
<name>A0AAN7XXU8_ELEMC</name>
<keyword evidence="1" id="KW-0812">Transmembrane</keyword>
<evidence type="ECO:0000256" key="1">
    <source>
        <dbReference type="SAM" id="Phobius"/>
    </source>
</evidence>
<evidence type="ECO:0000313" key="3">
    <source>
        <dbReference type="Proteomes" id="UP001346869"/>
    </source>
</evidence>
<comment type="caution">
    <text evidence="2">The sequence shown here is derived from an EMBL/GenBank/DDBJ whole genome shotgun (WGS) entry which is preliminary data.</text>
</comment>
<gene>
    <name evidence="2" type="ORF">PBY51_012832</name>
</gene>